<dbReference type="InterPro" id="IPR012347">
    <property type="entry name" value="Ferritin-like"/>
</dbReference>
<dbReference type="GO" id="GO:0046872">
    <property type="term" value="F:metal ion binding"/>
    <property type="evidence" value="ECO:0007669"/>
    <property type="project" value="InterPro"/>
</dbReference>
<name>A0A7Y3V6Y3_CLOCO</name>
<dbReference type="GO" id="GO:0016491">
    <property type="term" value="F:oxidoreductase activity"/>
    <property type="evidence" value="ECO:0007669"/>
    <property type="project" value="InterPro"/>
</dbReference>
<dbReference type="RefSeq" id="WP_171303115.1">
    <property type="nucleotide sequence ID" value="NZ_JABFIF010000005.1"/>
</dbReference>
<accession>A0A7Y3V6Y3</accession>
<dbReference type="AlphaFoldDB" id="A0A7Y3V6Y3"/>
<dbReference type="Proteomes" id="UP000528432">
    <property type="component" value="Unassembled WGS sequence"/>
</dbReference>
<dbReference type="InterPro" id="IPR003251">
    <property type="entry name" value="Rr_diiron-bd_dom"/>
</dbReference>
<dbReference type="InterPro" id="IPR009078">
    <property type="entry name" value="Ferritin-like_SF"/>
</dbReference>
<evidence type="ECO:0000313" key="3">
    <source>
        <dbReference type="Proteomes" id="UP000528432"/>
    </source>
</evidence>
<proteinExistence type="predicted"/>
<gene>
    <name evidence="2" type="ORF">HMJ28_04295</name>
</gene>
<evidence type="ECO:0000259" key="1">
    <source>
        <dbReference type="Pfam" id="PF02915"/>
    </source>
</evidence>
<dbReference type="SUPFAM" id="SSF47240">
    <property type="entry name" value="Ferritin-like"/>
    <property type="match status" value="1"/>
</dbReference>
<comment type="caution">
    <text evidence="2">The sequence shown here is derived from an EMBL/GenBank/DDBJ whole genome shotgun (WGS) entry which is preliminary data.</text>
</comment>
<sequence>MMKYFCKVCGMIINENNFNYNKEAFIEKNTMENIIRCPFCGASEEYIINRSEEFLNKKIEGINKETNKILDHAMKLEVFNGDFYRQASLLAKDINLKEMFKALSNIEYMHARIHKSLIGIEKLPNLRKMDYSKYHSDEILVQMANKREKHAVQYYRKYYNNLCNDKIREIFDVLSLVEKEHIELTK</sequence>
<dbReference type="EMBL" id="JABFIF010000005">
    <property type="protein sequence ID" value="NOH15616.1"/>
    <property type="molecule type" value="Genomic_DNA"/>
</dbReference>
<organism evidence="2 3">
    <name type="scientific">Clostridium cochlearium</name>
    <dbReference type="NCBI Taxonomy" id="1494"/>
    <lineage>
        <taxon>Bacteria</taxon>
        <taxon>Bacillati</taxon>
        <taxon>Bacillota</taxon>
        <taxon>Clostridia</taxon>
        <taxon>Eubacteriales</taxon>
        <taxon>Clostridiaceae</taxon>
        <taxon>Clostridium</taxon>
    </lineage>
</organism>
<protein>
    <submittedName>
        <fullName evidence="2">Metal-iron-binding protein</fullName>
    </submittedName>
</protein>
<reference evidence="2 3" key="1">
    <citation type="submission" date="2020-05" db="EMBL/GenBank/DDBJ databases">
        <title>Draft genome sequence of Clostridium cochlearium strain AGROS13 isolated from a sheep dairy farm in New Zealand.</title>
        <authorList>
            <person name="Gupta T.B."/>
            <person name="Jauregui R."/>
            <person name="Risson A.N."/>
            <person name="Brightwell G."/>
            <person name="Maclean P."/>
        </authorList>
    </citation>
    <scope>NUCLEOTIDE SEQUENCE [LARGE SCALE GENOMIC DNA]</scope>
    <source>
        <strain evidence="2 3">AGROS13</strain>
    </source>
</reference>
<evidence type="ECO:0000313" key="2">
    <source>
        <dbReference type="EMBL" id="NOH15616.1"/>
    </source>
</evidence>
<dbReference type="Pfam" id="PF02915">
    <property type="entry name" value="Rubrerythrin"/>
    <property type="match status" value="1"/>
</dbReference>
<feature type="domain" description="Rubrerythrin diiron-binding" evidence="1">
    <location>
        <begin position="68"/>
        <end position="184"/>
    </location>
</feature>
<dbReference type="SUPFAM" id="SSF57802">
    <property type="entry name" value="Rubredoxin-like"/>
    <property type="match status" value="1"/>
</dbReference>
<dbReference type="Gene3D" id="1.20.1260.10">
    <property type="match status" value="2"/>
</dbReference>